<name>A0A9D8KB14_9DELT</name>
<dbReference type="InterPro" id="IPR051198">
    <property type="entry name" value="BchE-like"/>
</dbReference>
<dbReference type="CDD" id="cd01335">
    <property type="entry name" value="Radical_SAM"/>
    <property type="match status" value="1"/>
</dbReference>
<dbReference type="GO" id="GO:0005829">
    <property type="term" value="C:cytosol"/>
    <property type="evidence" value="ECO:0007669"/>
    <property type="project" value="TreeGrafter"/>
</dbReference>
<feature type="domain" description="Radical SAM core" evidence="7">
    <location>
        <begin position="216"/>
        <end position="434"/>
    </location>
</feature>
<dbReference type="InterPro" id="IPR006638">
    <property type="entry name" value="Elp3/MiaA/NifB-like_rSAM"/>
</dbReference>
<dbReference type="SFLD" id="SFLDG01082">
    <property type="entry name" value="B12-binding_domain_containing"/>
    <property type="match status" value="1"/>
</dbReference>
<dbReference type="SUPFAM" id="SSF102114">
    <property type="entry name" value="Radical SAM enzymes"/>
    <property type="match status" value="1"/>
</dbReference>
<evidence type="ECO:0000259" key="7">
    <source>
        <dbReference type="PROSITE" id="PS51918"/>
    </source>
</evidence>
<feature type="domain" description="B12-binding" evidence="6">
    <location>
        <begin position="24"/>
        <end position="163"/>
    </location>
</feature>
<dbReference type="GO" id="GO:0003824">
    <property type="term" value="F:catalytic activity"/>
    <property type="evidence" value="ECO:0007669"/>
    <property type="project" value="InterPro"/>
</dbReference>
<dbReference type="CDD" id="cd02068">
    <property type="entry name" value="radical_SAM_B12_BD"/>
    <property type="match status" value="1"/>
</dbReference>
<dbReference type="PROSITE" id="PS51332">
    <property type="entry name" value="B12_BINDING"/>
    <property type="match status" value="1"/>
</dbReference>
<comment type="caution">
    <text evidence="8">The sequence shown here is derived from an EMBL/GenBank/DDBJ whole genome shotgun (WGS) entry which is preliminary data.</text>
</comment>
<dbReference type="InterPro" id="IPR006158">
    <property type="entry name" value="Cobalamin-bd"/>
</dbReference>
<dbReference type="GO" id="GO:0046872">
    <property type="term" value="F:metal ion binding"/>
    <property type="evidence" value="ECO:0007669"/>
    <property type="project" value="UniProtKB-KW"/>
</dbReference>
<evidence type="ECO:0000313" key="8">
    <source>
        <dbReference type="EMBL" id="MBN1572230.1"/>
    </source>
</evidence>
<dbReference type="PANTHER" id="PTHR43409:SF16">
    <property type="entry name" value="SLR0320 PROTEIN"/>
    <property type="match status" value="1"/>
</dbReference>
<evidence type="ECO:0000256" key="4">
    <source>
        <dbReference type="ARBA" id="ARBA00023004"/>
    </source>
</evidence>
<dbReference type="InterPro" id="IPR034466">
    <property type="entry name" value="Methyltransferase_Class_B"/>
</dbReference>
<dbReference type="PROSITE" id="PS51918">
    <property type="entry name" value="RADICAL_SAM"/>
    <property type="match status" value="1"/>
</dbReference>
<evidence type="ECO:0000256" key="2">
    <source>
        <dbReference type="ARBA" id="ARBA00022691"/>
    </source>
</evidence>
<dbReference type="AlphaFoldDB" id="A0A9D8KB14"/>
<dbReference type="SUPFAM" id="SSF52242">
    <property type="entry name" value="Cobalamin (vitamin B12)-binding domain"/>
    <property type="match status" value="1"/>
</dbReference>
<dbReference type="Pfam" id="PF04055">
    <property type="entry name" value="Radical_SAM"/>
    <property type="match status" value="1"/>
</dbReference>
<dbReference type="SFLD" id="SFLDS00029">
    <property type="entry name" value="Radical_SAM"/>
    <property type="match status" value="1"/>
</dbReference>
<protein>
    <submittedName>
        <fullName evidence="8">Radical SAM protein</fullName>
    </submittedName>
</protein>
<keyword evidence="2" id="KW-0949">S-adenosyl-L-methionine</keyword>
<dbReference type="InterPro" id="IPR036724">
    <property type="entry name" value="Cobalamin-bd_sf"/>
</dbReference>
<evidence type="ECO:0000256" key="1">
    <source>
        <dbReference type="ARBA" id="ARBA00001966"/>
    </source>
</evidence>
<dbReference type="InterPro" id="IPR058240">
    <property type="entry name" value="rSAM_sf"/>
</dbReference>
<reference evidence="8" key="2">
    <citation type="submission" date="2021-01" db="EMBL/GenBank/DDBJ databases">
        <authorList>
            <person name="Hahn C.R."/>
            <person name="Youssef N.H."/>
            <person name="Elshahed M."/>
        </authorList>
    </citation>
    <scope>NUCLEOTIDE SEQUENCE</scope>
    <source>
        <strain evidence="8">Zod_Metabat.24</strain>
    </source>
</reference>
<dbReference type="Proteomes" id="UP000809273">
    <property type="component" value="Unassembled WGS sequence"/>
</dbReference>
<accession>A0A9D8KB14</accession>
<dbReference type="GO" id="GO:0031419">
    <property type="term" value="F:cobalamin binding"/>
    <property type="evidence" value="ECO:0007669"/>
    <property type="project" value="InterPro"/>
</dbReference>
<evidence type="ECO:0000259" key="6">
    <source>
        <dbReference type="PROSITE" id="PS51332"/>
    </source>
</evidence>
<comment type="cofactor">
    <cofactor evidence="1">
        <name>[4Fe-4S] cluster</name>
        <dbReference type="ChEBI" id="CHEBI:49883"/>
    </cofactor>
</comment>
<proteinExistence type="predicted"/>
<keyword evidence="3" id="KW-0479">Metal-binding</keyword>
<evidence type="ECO:0000256" key="5">
    <source>
        <dbReference type="ARBA" id="ARBA00023014"/>
    </source>
</evidence>
<dbReference type="SMART" id="SM00729">
    <property type="entry name" value="Elp3"/>
    <property type="match status" value="1"/>
</dbReference>
<evidence type="ECO:0000313" key="9">
    <source>
        <dbReference type="Proteomes" id="UP000809273"/>
    </source>
</evidence>
<gene>
    <name evidence="8" type="ORF">JW984_03420</name>
</gene>
<dbReference type="PANTHER" id="PTHR43409">
    <property type="entry name" value="ANAEROBIC MAGNESIUM-PROTOPORPHYRIN IX MONOMETHYL ESTER CYCLASE-RELATED"/>
    <property type="match status" value="1"/>
</dbReference>
<reference evidence="8" key="1">
    <citation type="journal article" date="2021" name="Environ. Microbiol.">
        <title>Genomic characterization of three novel Desulfobacterota classes expand the metabolic and phylogenetic diversity of the phylum.</title>
        <authorList>
            <person name="Murphy C.L."/>
            <person name="Biggerstaff J."/>
            <person name="Eichhorn A."/>
            <person name="Ewing E."/>
            <person name="Shahan R."/>
            <person name="Soriano D."/>
            <person name="Stewart S."/>
            <person name="VanMol K."/>
            <person name="Walker R."/>
            <person name="Walters P."/>
            <person name="Elshahed M.S."/>
            <person name="Youssef N.H."/>
        </authorList>
    </citation>
    <scope>NUCLEOTIDE SEQUENCE</scope>
    <source>
        <strain evidence="8">Zod_Metabat.24</strain>
    </source>
</reference>
<dbReference type="Pfam" id="PF02310">
    <property type="entry name" value="B12-binding"/>
    <property type="match status" value="1"/>
</dbReference>
<dbReference type="Gene3D" id="3.80.30.20">
    <property type="entry name" value="tm_1862 like domain"/>
    <property type="match status" value="1"/>
</dbReference>
<sequence>MGGRAGKSAESPDRRERVVLVNPPAGVVNKETRYRLPILNSLPQLGILYIAGVLLKEGIDVRVLDAQALGLDAAETVDRVRRWSPKVLGLTGYTSTVGLAHEVAKGLKKTFPDLVTVLGGPHVTAVPEKTLTRFPAFDCALMGEGEDSIASLFKSLVNGGLNAEAKKIAGVIYRDGKDIRINERPPLIKDLDTIPPPPFELLPGFPRLYSPPIFHSPRRLAATLVTSRGCPFSCTFCDRAVFGNRYRHHSVEYIIDMIRRLKVDHGIDHIIFYDDNFTVDRDHLTGLLEEILRLPFPITWNSDARTDLVTPELLRLMKRAGAFMINYGIETADPTLLESMEKTLSPETAARAVSMTTEAGIYVKGLFIVGAPGETRESIERTKDFISDLPFALINASKYTPYPGCEAYEDIEKYGAFDEDWEKMNAMNFVFWPDTIDRESLVKGYNDLLKSFYKNPKQWKTFKVMLKENRFDRLRLLKATLGHIRYVAKKALLRKKGLDKFDL</sequence>
<dbReference type="InterPro" id="IPR007197">
    <property type="entry name" value="rSAM"/>
</dbReference>
<dbReference type="EMBL" id="JAFGIX010000017">
    <property type="protein sequence ID" value="MBN1572230.1"/>
    <property type="molecule type" value="Genomic_DNA"/>
</dbReference>
<organism evidence="8 9">
    <name type="scientific">Candidatus Zymogenus saltonus</name>
    <dbReference type="NCBI Taxonomy" id="2844893"/>
    <lineage>
        <taxon>Bacteria</taxon>
        <taxon>Deltaproteobacteria</taxon>
        <taxon>Candidatus Zymogenia</taxon>
        <taxon>Candidatus Zymogeniales</taxon>
        <taxon>Candidatus Zymogenaceae</taxon>
        <taxon>Candidatus Zymogenus</taxon>
    </lineage>
</organism>
<evidence type="ECO:0000256" key="3">
    <source>
        <dbReference type="ARBA" id="ARBA00022723"/>
    </source>
</evidence>
<keyword evidence="5" id="KW-0411">Iron-sulfur</keyword>
<dbReference type="InterPro" id="IPR023404">
    <property type="entry name" value="rSAM_horseshoe"/>
</dbReference>
<dbReference type="Gene3D" id="3.40.50.280">
    <property type="entry name" value="Cobalamin-binding domain"/>
    <property type="match status" value="1"/>
</dbReference>
<keyword evidence="4" id="KW-0408">Iron</keyword>
<dbReference type="SFLD" id="SFLDG01123">
    <property type="entry name" value="methyltransferase_(Class_B)"/>
    <property type="match status" value="1"/>
</dbReference>
<dbReference type="GO" id="GO:0051539">
    <property type="term" value="F:4 iron, 4 sulfur cluster binding"/>
    <property type="evidence" value="ECO:0007669"/>
    <property type="project" value="UniProtKB-KW"/>
</dbReference>